<comment type="caution">
    <text evidence="1">The sequence shown here is derived from an EMBL/GenBank/DDBJ whole genome shotgun (WGS) entry which is preliminary data.</text>
</comment>
<dbReference type="Proteomes" id="UP000260758">
    <property type="component" value="Unassembled WGS sequence"/>
</dbReference>
<proteinExistence type="predicted"/>
<reference evidence="1" key="1">
    <citation type="submission" date="2018-08" db="EMBL/GenBank/DDBJ databases">
        <title>A genome reference for cultivated species of the human gut microbiota.</title>
        <authorList>
            <person name="Zou Y."/>
            <person name="Xue W."/>
            <person name="Luo G."/>
        </authorList>
    </citation>
    <scope>NUCLEOTIDE SEQUENCE [LARGE SCALE GENOMIC DNA]</scope>
    <source>
        <strain evidence="1">OM07-13</strain>
    </source>
</reference>
<dbReference type="RefSeq" id="WP_117718163.1">
    <property type="nucleotide sequence ID" value="NZ_QSTP01000001.1"/>
</dbReference>
<dbReference type="AlphaFoldDB" id="A0A3E4YKZ8"/>
<dbReference type="EMBL" id="QSTP01000001">
    <property type="protein sequence ID" value="RGM75405.1"/>
    <property type="molecule type" value="Genomic_DNA"/>
</dbReference>
<protein>
    <submittedName>
        <fullName evidence="1">Uncharacterized protein</fullName>
    </submittedName>
</protein>
<accession>A0A3E4YKZ8</accession>
<name>A0A3E4YKZ8_9FIRM</name>
<gene>
    <name evidence="1" type="ORF">DXB99_02475</name>
</gene>
<sequence length="99" mass="11612">MIKSNFKHNDTHLYSFMTQRGRVISLSKKDIKEIAKIYNNNKMKEYILEKYPNITNERISNILNDINNDINEILGNSVEYTALEKKIIEKYIKSGENNG</sequence>
<evidence type="ECO:0000313" key="1">
    <source>
        <dbReference type="EMBL" id="RGM75405.1"/>
    </source>
</evidence>
<organism evidence="1">
    <name type="scientific">Agathobacter rectalis</name>
    <dbReference type="NCBI Taxonomy" id="39491"/>
    <lineage>
        <taxon>Bacteria</taxon>
        <taxon>Bacillati</taxon>
        <taxon>Bacillota</taxon>
        <taxon>Clostridia</taxon>
        <taxon>Lachnospirales</taxon>
        <taxon>Lachnospiraceae</taxon>
        <taxon>Agathobacter</taxon>
    </lineage>
</organism>